<evidence type="ECO:0000256" key="5">
    <source>
        <dbReference type="ARBA" id="ARBA00022824"/>
    </source>
</evidence>
<dbReference type="EMBL" id="JBANMG010000004">
    <property type="protein sequence ID" value="KAK6954785.1"/>
    <property type="molecule type" value="Genomic_DNA"/>
</dbReference>
<evidence type="ECO:0000256" key="1">
    <source>
        <dbReference type="ARBA" id="ARBA00004173"/>
    </source>
</evidence>
<dbReference type="InterPro" id="IPR029058">
    <property type="entry name" value="AB_hydrolase_fold"/>
</dbReference>
<dbReference type="Gene3D" id="3.40.50.1820">
    <property type="entry name" value="alpha/beta hydrolase"/>
    <property type="match status" value="1"/>
</dbReference>
<dbReference type="Proteomes" id="UP001369815">
    <property type="component" value="Unassembled WGS sequence"/>
</dbReference>
<evidence type="ECO:0000256" key="2">
    <source>
        <dbReference type="ARBA" id="ARBA00004240"/>
    </source>
</evidence>
<proteinExistence type="inferred from homology"/>
<evidence type="ECO:0000259" key="9">
    <source>
        <dbReference type="Pfam" id="PF05057"/>
    </source>
</evidence>
<dbReference type="PANTHER" id="PTHR48182">
    <property type="entry name" value="PROTEIN SERAC1"/>
    <property type="match status" value="1"/>
</dbReference>
<evidence type="ECO:0000256" key="8">
    <source>
        <dbReference type="SAM" id="MobiDB-lite"/>
    </source>
</evidence>
<keyword evidence="5" id="KW-0256">Endoplasmic reticulum</keyword>
<evidence type="ECO:0000313" key="10">
    <source>
        <dbReference type="EMBL" id="KAK6954785.1"/>
    </source>
</evidence>
<organism evidence="10 11">
    <name type="scientific">Daldinia eschscholtzii</name>
    <dbReference type="NCBI Taxonomy" id="292717"/>
    <lineage>
        <taxon>Eukaryota</taxon>
        <taxon>Fungi</taxon>
        <taxon>Dikarya</taxon>
        <taxon>Ascomycota</taxon>
        <taxon>Pezizomycotina</taxon>
        <taxon>Sordariomycetes</taxon>
        <taxon>Xylariomycetidae</taxon>
        <taxon>Xylariales</taxon>
        <taxon>Hypoxylaceae</taxon>
        <taxon>Daldinia</taxon>
    </lineage>
</organism>
<feature type="region of interest" description="Disordered" evidence="8">
    <location>
        <begin position="875"/>
        <end position="900"/>
    </location>
</feature>
<dbReference type="GO" id="GO:0005783">
    <property type="term" value="C:endoplasmic reticulum"/>
    <property type="evidence" value="ECO:0007669"/>
    <property type="project" value="UniProtKB-SubCell"/>
</dbReference>
<dbReference type="InterPro" id="IPR007751">
    <property type="entry name" value="DUF676_lipase-like"/>
</dbReference>
<comment type="caution">
    <text evidence="10">The sequence shown here is derived from an EMBL/GenBank/DDBJ whole genome shotgun (WGS) entry which is preliminary data.</text>
</comment>
<gene>
    <name evidence="10" type="ORF">Daesc_004754</name>
</gene>
<reference evidence="10 11" key="1">
    <citation type="journal article" date="2024" name="Front Chem Biol">
        <title>Unveiling the potential of Daldinia eschscholtzii MFLUCC 19-0629 through bioactivity and bioinformatics studies for enhanced sustainable agriculture production.</title>
        <authorList>
            <person name="Brooks S."/>
            <person name="Weaver J.A."/>
            <person name="Klomchit A."/>
            <person name="Alharthi S.A."/>
            <person name="Onlamun T."/>
            <person name="Nurani R."/>
            <person name="Vong T.K."/>
            <person name="Alberti F."/>
            <person name="Greco C."/>
        </authorList>
    </citation>
    <scope>NUCLEOTIDE SEQUENCE [LARGE SCALE GENOMIC DNA]</scope>
    <source>
        <strain evidence="10">MFLUCC 19-0629</strain>
    </source>
</reference>
<feature type="domain" description="DUF676" evidence="9">
    <location>
        <begin position="39"/>
        <end position="206"/>
    </location>
</feature>
<dbReference type="AlphaFoldDB" id="A0AAX6MQ74"/>
<feature type="compositionally biased region" description="Basic and acidic residues" evidence="8">
    <location>
        <begin position="875"/>
        <end position="886"/>
    </location>
</feature>
<dbReference type="GO" id="GO:0016020">
    <property type="term" value="C:membrane"/>
    <property type="evidence" value="ECO:0007669"/>
    <property type="project" value="UniProtKB-SubCell"/>
</dbReference>
<protein>
    <recommendedName>
        <fullName evidence="9">DUF676 domain-containing protein</fullName>
    </recommendedName>
</protein>
<evidence type="ECO:0000256" key="3">
    <source>
        <dbReference type="ARBA" id="ARBA00004370"/>
    </source>
</evidence>
<keyword evidence="11" id="KW-1185">Reference proteome</keyword>
<comment type="subcellular location">
    <subcellularLocation>
        <location evidence="2">Endoplasmic reticulum</location>
    </subcellularLocation>
    <subcellularLocation>
        <location evidence="3">Membrane</location>
    </subcellularLocation>
    <subcellularLocation>
        <location evidence="1">Mitochondrion</location>
    </subcellularLocation>
</comment>
<sequence length="936" mass="104574">MDRVRKTMSRVKDLRRKLVRNLHDVPTLESYAHGLFIFIVAVHGLNGKARETWKDEQSDALWLEDFLPEAMPYAQIMTFGYDSSLLFSNSKGRIEDFARDLLNRLWVMRQGQRTANRPIVFIAHSLGGIVVKKALILAHENEHHFGDILSSTTGIVFMGTPHQGSMLVDWTSFLRNLIHITSGTQLLRTDLVQELSTHSPTLLEISKSFLPRSIRLNIMSFIELQIERPLTTLVVPVESARLNLPNERKVLSKTLYLEEVKPPPLKRKEFRIHISGLQKLRLKSEREHSEDSIVLNVPGDMLVYDLKVHLANKLGATLTMSTAASETERFRFPGQQRPISYEWVDFFTIPVQVTNSRPCYKESTGYKINTEQSIAAFLSRAFPNPLSAKLRQYPQQLQPNTGMSHSVTIGRNNSPGLHMCLMRTIRIKGDEDYYTPPTGLGTFSLFDTLSYKDKLPTDIAAKGGLFFPMHGTLSHKADFDEEIEEREAMWMSFDCDKFSEFAVRPFVGGVNGITGDNILSYGSDSDGSINKARQDYITVPSQKRLDGVASRPGVVKQFVATKLSITERHQELGTSTSSTSNSSCSGSGTQEIDSTADKSRTIEWQMTGKDEIGGIQLHIIPKFETERMFAGSTKNVCPIYIGGSLASNQPVPTGSKVYDVLKSPSELGLHNGDTIHVKILQEDPPRRRRFKLIQDLIKESSQPPQDQYNIKVEVVRCTTTPITPITSEPSYMILGPPYNKMSGNPLIVVFSGVEVFRGLQISAVVLKARLFDKLGILPHCQIFQRDGIEVSDEFITSHSRYHERVTLELVVRPQPTLGIGAGGNIIQDICPDNSDPRLWDVASSKILHIQIVNSEILGSIIGPAAAPERPIDSAVDRKRKREDSHGVFDGLTSVDAPDEIGTSYEGMEQGGGVTIPDSPIMLLQTDQTIPKFKGQY</sequence>
<keyword evidence="7" id="KW-0472">Membrane</keyword>
<accession>A0AAX6MQ74</accession>
<dbReference type="Pfam" id="PF05057">
    <property type="entry name" value="DUF676"/>
    <property type="match status" value="1"/>
</dbReference>
<dbReference type="PANTHER" id="PTHR48182:SF2">
    <property type="entry name" value="PROTEIN SERAC1"/>
    <property type="match status" value="1"/>
</dbReference>
<feature type="region of interest" description="Disordered" evidence="8">
    <location>
        <begin position="570"/>
        <end position="597"/>
    </location>
</feature>
<evidence type="ECO:0000256" key="6">
    <source>
        <dbReference type="ARBA" id="ARBA00023128"/>
    </source>
</evidence>
<name>A0AAX6MQ74_9PEZI</name>
<feature type="compositionally biased region" description="Low complexity" evidence="8">
    <location>
        <begin position="573"/>
        <end position="589"/>
    </location>
</feature>
<dbReference type="SUPFAM" id="SSF53474">
    <property type="entry name" value="alpha/beta-Hydrolases"/>
    <property type="match status" value="1"/>
</dbReference>
<keyword evidence="6" id="KW-0496">Mitochondrion</keyword>
<dbReference type="InterPro" id="IPR052374">
    <property type="entry name" value="SERAC1"/>
</dbReference>
<evidence type="ECO:0000256" key="4">
    <source>
        <dbReference type="ARBA" id="ARBA00007920"/>
    </source>
</evidence>
<evidence type="ECO:0000256" key="7">
    <source>
        <dbReference type="ARBA" id="ARBA00023136"/>
    </source>
</evidence>
<comment type="similarity">
    <text evidence="4">Belongs to the putative lipase ROG1 family.</text>
</comment>
<dbReference type="GO" id="GO:0005739">
    <property type="term" value="C:mitochondrion"/>
    <property type="evidence" value="ECO:0007669"/>
    <property type="project" value="UniProtKB-SubCell"/>
</dbReference>
<evidence type="ECO:0000313" key="11">
    <source>
        <dbReference type="Proteomes" id="UP001369815"/>
    </source>
</evidence>